<dbReference type="InterPro" id="IPR032623">
    <property type="entry name" value="FecR_N"/>
</dbReference>
<dbReference type="Pfam" id="PF16220">
    <property type="entry name" value="DUF4880"/>
    <property type="match status" value="1"/>
</dbReference>
<dbReference type="PANTHER" id="PTHR30273:SF2">
    <property type="entry name" value="PROTEIN FECR"/>
    <property type="match status" value="1"/>
</dbReference>
<comment type="caution">
    <text evidence="3">The sequence shown here is derived from an EMBL/GenBank/DDBJ whole genome shotgun (WGS) entry which is preliminary data.</text>
</comment>
<evidence type="ECO:0000313" key="4">
    <source>
        <dbReference type="Proteomes" id="UP000249614"/>
    </source>
</evidence>
<dbReference type="Proteomes" id="UP000249614">
    <property type="component" value="Unassembled WGS sequence"/>
</dbReference>
<dbReference type="RefSeq" id="WP_111112207.1">
    <property type="nucleotide sequence ID" value="NZ_LXXM01000157.1"/>
</dbReference>
<dbReference type="InterPro" id="IPR006860">
    <property type="entry name" value="FecR"/>
</dbReference>
<feature type="domain" description="FecR N-terminal" evidence="2">
    <location>
        <begin position="17"/>
        <end position="58"/>
    </location>
</feature>
<dbReference type="PIRSF" id="PIRSF018266">
    <property type="entry name" value="FecR"/>
    <property type="match status" value="1"/>
</dbReference>
<organism evidence="3 4">
    <name type="scientific">Stenotrophomonas maltophilia</name>
    <name type="common">Pseudomonas maltophilia</name>
    <name type="synonym">Xanthomonas maltophilia</name>
    <dbReference type="NCBI Taxonomy" id="40324"/>
    <lineage>
        <taxon>Bacteria</taxon>
        <taxon>Pseudomonadati</taxon>
        <taxon>Pseudomonadota</taxon>
        <taxon>Gammaproteobacteria</taxon>
        <taxon>Lysobacterales</taxon>
        <taxon>Lysobacteraceae</taxon>
        <taxon>Stenotrophomonas</taxon>
        <taxon>Stenotrophomonas maltophilia group</taxon>
    </lineage>
</organism>
<reference evidence="3 4" key="1">
    <citation type="submission" date="2016-05" db="EMBL/GenBank/DDBJ databases">
        <authorList>
            <person name="Lavstsen T."/>
            <person name="Jespersen J.S."/>
        </authorList>
    </citation>
    <scope>NUCLEOTIDE SEQUENCE [LARGE SCALE GENOMIC DNA]</scope>
    <source>
        <strain evidence="3 4">SM-5815</strain>
    </source>
</reference>
<dbReference type="PANTHER" id="PTHR30273">
    <property type="entry name" value="PERIPLASMIC SIGNAL SENSOR AND SIGMA FACTOR ACTIVATOR FECR-RELATED"/>
    <property type="match status" value="1"/>
</dbReference>
<dbReference type="Pfam" id="PF04773">
    <property type="entry name" value="FecR"/>
    <property type="match status" value="1"/>
</dbReference>
<evidence type="ECO:0000259" key="2">
    <source>
        <dbReference type="Pfam" id="PF16220"/>
    </source>
</evidence>
<name>A0A2W6IA05_STEMA</name>
<evidence type="ECO:0000259" key="1">
    <source>
        <dbReference type="Pfam" id="PF04773"/>
    </source>
</evidence>
<dbReference type="AlphaFoldDB" id="A0A2W6IA05"/>
<evidence type="ECO:0008006" key="5">
    <source>
        <dbReference type="Google" id="ProtNLM"/>
    </source>
</evidence>
<dbReference type="EMBL" id="LXXM01000157">
    <property type="protein sequence ID" value="PZS92490.1"/>
    <property type="molecule type" value="Genomic_DNA"/>
</dbReference>
<evidence type="ECO:0000313" key="3">
    <source>
        <dbReference type="EMBL" id="PZS92490.1"/>
    </source>
</evidence>
<gene>
    <name evidence="3" type="ORF">A7X83_06710</name>
</gene>
<accession>A0A2W6IA05</accession>
<sequence length="322" mass="35843">MPAETTAEPALPPRVLEQAADWLMRLHEDGSATQRARWQRWHDADPEHARAWQRAERLLALTSQVPAPLAQRTLQRPASAGRRAVLRSVAALLVAPLGGWLAWRLWDDAAWDASVRTAVGERSQRVLDDGSVLQLDTDTAVDIAFDGTQRLLRLRRGQMLVETARDIQHPARPFRVATPFGVLRALGTRFSVRLFNDDALLVVSEGAVRVQSGSHHRQVDAGQELRWNQTSLPSPGPARAGSDAWIHGMLTADAVPLQQFMQELGRYHRRWLRVDPAIASMQVSGAYPADDLDRCLSMLAATYALQIRHGLWIQLRGLDTPG</sequence>
<dbReference type="InterPro" id="IPR012373">
    <property type="entry name" value="Ferrdict_sens_TM"/>
</dbReference>
<dbReference type="GO" id="GO:0016989">
    <property type="term" value="F:sigma factor antagonist activity"/>
    <property type="evidence" value="ECO:0007669"/>
    <property type="project" value="TreeGrafter"/>
</dbReference>
<protein>
    <recommendedName>
        <fullName evidence="5">FecR family protein</fullName>
    </recommendedName>
</protein>
<dbReference type="Gene3D" id="2.60.120.1440">
    <property type="match status" value="1"/>
</dbReference>
<proteinExistence type="predicted"/>
<feature type="domain" description="FecR protein" evidence="1">
    <location>
        <begin position="114"/>
        <end position="209"/>
    </location>
</feature>